<dbReference type="PANTHER" id="PTHR36832:SF1">
    <property type="entry name" value="SLR1174 PROTEIN"/>
    <property type="match status" value="1"/>
</dbReference>
<feature type="transmembrane region" description="Helical" evidence="1">
    <location>
        <begin position="20"/>
        <end position="43"/>
    </location>
</feature>
<keyword evidence="1" id="KW-1133">Transmembrane helix</keyword>
<name>A0A6B1DRB3_9CHLR</name>
<feature type="transmembrane region" description="Helical" evidence="1">
    <location>
        <begin position="63"/>
        <end position="81"/>
    </location>
</feature>
<evidence type="ECO:0000256" key="1">
    <source>
        <dbReference type="SAM" id="Phobius"/>
    </source>
</evidence>
<comment type="caution">
    <text evidence="2">The sequence shown here is derived from an EMBL/GenBank/DDBJ whole genome shotgun (WGS) entry which is preliminary data.</text>
</comment>
<evidence type="ECO:0008006" key="3">
    <source>
        <dbReference type="Google" id="ProtNLM"/>
    </source>
</evidence>
<accession>A0A6B1DRB3</accession>
<reference evidence="2" key="1">
    <citation type="submission" date="2019-09" db="EMBL/GenBank/DDBJ databases">
        <title>Characterisation of the sponge microbiome using genome-centric metagenomics.</title>
        <authorList>
            <person name="Engelberts J.P."/>
            <person name="Robbins S.J."/>
            <person name="De Goeij J.M."/>
            <person name="Aranda M."/>
            <person name="Bell S.C."/>
            <person name="Webster N.S."/>
        </authorList>
    </citation>
    <scope>NUCLEOTIDE SEQUENCE</scope>
    <source>
        <strain evidence="2">SB0662_bin_9</strain>
    </source>
</reference>
<feature type="transmembrane region" description="Helical" evidence="1">
    <location>
        <begin position="116"/>
        <end position="133"/>
    </location>
</feature>
<dbReference type="AlphaFoldDB" id="A0A6B1DRB3"/>
<organism evidence="2">
    <name type="scientific">Caldilineaceae bacterium SB0662_bin_9</name>
    <dbReference type="NCBI Taxonomy" id="2605258"/>
    <lineage>
        <taxon>Bacteria</taxon>
        <taxon>Bacillati</taxon>
        <taxon>Chloroflexota</taxon>
        <taxon>Caldilineae</taxon>
        <taxon>Caldilineales</taxon>
        <taxon>Caldilineaceae</taxon>
    </lineage>
</organism>
<proteinExistence type="predicted"/>
<keyword evidence="1" id="KW-0472">Membrane</keyword>
<keyword evidence="1" id="KW-0812">Transmembrane</keyword>
<gene>
    <name evidence="2" type="ORF">F4Y08_01405</name>
</gene>
<dbReference type="PANTHER" id="PTHR36832">
    <property type="entry name" value="SLR1174 PROTEIN-RELATED"/>
    <property type="match status" value="1"/>
</dbReference>
<protein>
    <recommendedName>
        <fullName evidence="3">ABC transporter permease</fullName>
    </recommendedName>
</protein>
<dbReference type="EMBL" id="VXPY01000013">
    <property type="protein sequence ID" value="MYD88984.1"/>
    <property type="molecule type" value="Genomic_DNA"/>
</dbReference>
<sequence>MRLFRIYLLSALLHLKEHLIYRASVLIWLFSMLLEPVVFMMVWRAVALAEGGSAGGYTQGTLTAYYLALMVVNHLTFTWIMHEYAYRIREGVLAGQLLYPLHPIHRDVTMNATYKLLGLVLFIPAFLLLSVFLKPEFQFEPWQVLAFLPTLEGVWKSGIGPEKEGRE</sequence>
<evidence type="ECO:0000313" key="2">
    <source>
        <dbReference type="EMBL" id="MYD88984.1"/>
    </source>
</evidence>